<organism evidence="1 2">
    <name type="scientific">Chitinophaga hostae</name>
    <dbReference type="NCBI Taxonomy" id="2831022"/>
    <lineage>
        <taxon>Bacteria</taxon>
        <taxon>Pseudomonadati</taxon>
        <taxon>Bacteroidota</taxon>
        <taxon>Chitinophagia</taxon>
        <taxon>Chitinophagales</taxon>
        <taxon>Chitinophagaceae</taxon>
        <taxon>Chitinophaga</taxon>
    </lineage>
</organism>
<proteinExistence type="predicted"/>
<name>A0ABS5JBC0_9BACT</name>
<reference evidence="1 2" key="1">
    <citation type="submission" date="2021-04" db="EMBL/GenBank/DDBJ databases">
        <title>Chitinophaga sp. nov., isolated from the rhizosphere soil.</title>
        <authorList>
            <person name="He S."/>
        </authorList>
    </citation>
    <scope>NUCLEOTIDE SEQUENCE [LARGE SCALE GENOMIC DNA]</scope>
    <source>
        <strain evidence="1 2">2R12</strain>
    </source>
</reference>
<accession>A0ABS5JBC0</accession>
<sequence length="93" mass="9951">NATGTEAAGTDFQYLQTSIVFPKDTAVFTTAAAVIKAVTDQIIEKDEQLNIKGNVTGYTVTDVQLKINDATRRDATKTKLTFTPPAAGMPENS</sequence>
<dbReference type="EMBL" id="JAGTXB010000072">
    <property type="protein sequence ID" value="MBS0032501.1"/>
    <property type="molecule type" value="Genomic_DNA"/>
</dbReference>
<dbReference type="Proteomes" id="UP000676386">
    <property type="component" value="Unassembled WGS sequence"/>
</dbReference>
<evidence type="ECO:0000313" key="1">
    <source>
        <dbReference type="EMBL" id="MBS0032501.1"/>
    </source>
</evidence>
<gene>
    <name evidence="1" type="ORF">KE626_34550</name>
</gene>
<evidence type="ECO:0000313" key="2">
    <source>
        <dbReference type="Proteomes" id="UP000676386"/>
    </source>
</evidence>
<feature type="non-terminal residue" evidence="1">
    <location>
        <position position="1"/>
    </location>
</feature>
<feature type="non-terminal residue" evidence="1">
    <location>
        <position position="93"/>
    </location>
</feature>
<keyword evidence="2" id="KW-1185">Reference proteome</keyword>
<comment type="caution">
    <text evidence="1">The sequence shown here is derived from an EMBL/GenBank/DDBJ whole genome shotgun (WGS) entry which is preliminary data.</text>
</comment>
<protein>
    <submittedName>
        <fullName evidence="1">Uncharacterized protein</fullName>
    </submittedName>
</protein>
<dbReference type="RefSeq" id="WP_211977740.1">
    <property type="nucleotide sequence ID" value="NZ_JAGTXB010000072.1"/>
</dbReference>